<evidence type="ECO:0000313" key="2">
    <source>
        <dbReference type="Proteomes" id="UP000251241"/>
    </source>
</evidence>
<dbReference type="Proteomes" id="UP000251241">
    <property type="component" value="Unassembled WGS sequence"/>
</dbReference>
<proteinExistence type="predicted"/>
<organism evidence="1 2">
    <name type="scientific">Sphingobacterium multivorum</name>
    <dbReference type="NCBI Taxonomy" id="28454"/>
    <lineage>
        <taxon>Bacteria</taxon>
        <taxon>Pseudomonadati</taxon>
        <taxon>Bacteroidota</taxon>
        <taxon>Sphingobacteriia</taxon>
        <taxon>Sphingobacteriales</taxon>
        <taxon>Sphingobacteriaceae</taxon>
        <taxon>Sphingobacterium</taxon>
    </lineage>
</organism>
<sequence length="192" mass="22381">MNEAFLNSYFHGGSFKFRDGYRINSMTPELHGLLQALTISDETGAKEFISNLLVSVFIHDVTYIKTNHLYILFKYFSVNKTLQLLQSDTIKLVDDNGLDIGILIDAKDKKFISFLENSYMYPDHKRAEHFASSFEYLCFQINKSPVPNHLKNAILYNVEKRTTKFEIDNIIEKIKKELDYDLLENVTNYLKT</sequence>
<evidence type="ECO:0000313" key="1">
    <source>
        <dbReference type="EMBL" id="SPZ92664.1"/>
    </source>
</evidence>
<dbReference type="AlphaFoldDB" id="A0A2X2JFZ8"/>
<protein>
    <submittedName>
        <fullName evidence="1">Uncharacterized protein</fullName>
    </submittedName>
</protein>
<accession>A0A2X2JFZ8</accession>
<gene>
    <name evidence="1" type="ORF">NCTC11343_04654</name>
</gene>
<dbReference type="EMBL" id="UAUU01000011">
    <property type="protein sequence ID" value="SPZ92664.1"/>
    <property type="molecule type" value="Genomic_DNA"/>
</dbReference>
<reference evidence="1 2" key="1">
    <citation type="submission" date="2018-06" db="EMBL/GenBank/DDBJ databases">
        <authorList>
            <consortium name="Pathogen Informatics"/>
            <person name="Doyle S."/>
        </authorList>
    </citation>
    <scope>NUCLEOTIDE SEQUENCE [LARGE SCALE GENOMIC DNA]</scope>
    <source>
        <strain evidence="1 2">NCTC11343</strain>
    </source>
</reference>
<name>A0A2X2JFZ8_SPHMU</name>
<dbReference type="GeneID" id="97179570"/>
<dbReference type="RefSeq" id="WP_112375966.1">
    <property type="nucleotide sequence ID" value="NZ_CP068086.1"/>
</dbReference>